<gene>
    <name evidence="2" type="ORF">J6I44_18435</name>
</gene>
<dbReference type="RefSeq" id="WP_265767653.1">
    <property type="nucleotide sequence ID" value="NZ_JAGGJA010000017.1"/>
</dbReference>
<dbReference type="Proteomes" id="UP001207918">
    <property type="component" value="Unassembled WGS sequence"/>
</dbReference>
<dbReference type="InterPro" id="IPR010359">
    <property type="entry name" value="IrrE_HExxH"/>
</dbReference>
<comment type="caution">
    <text evidence="2">The sequence shown here is derived from an EMBL/GenBank/DDBJ whole genome shotgun (WGS) entry which is preliminary data.</text>
</comment>
<name>A0ABT3PSK0_9BACT</name>
<organism evidence="2 3">
    <name type="scientific">Fodinibius salsisoli</name>
    <dbReference type="NCBI Taxonomy" id="2820877"/>
    <lineage>
        <taxon>Bacteria</taxon>
        <taxon>Pseudomonadati</taxon>
        <taxon>Balneolota</taxon>
        <taxon>Balneolia</taxon>
        <taxon>Balneolales</taxon>
        <taxon>Balneolaceae</taxon>
        <taxon>Fodinibius</taxon>
    </lineage>
</organism>
<evidence type="ECO:0000259" key="1">
    <source>
        <dbReference type="Pfam" id="PF06114"/>
    </source>
</evidence>
<dbReference type="PANTHER" id="PTHR43236">
    <property type="entry name" value="ANTITOXIN HIGA1"/>
    <property type="match status" value="1"/>
</dbReference>
<evidence type="ECO:0000313" key="2">
    <source>
        <dbReference type="EMBL" id="MCW9708844.1"/>
    </source>
</evidence>
<dbReference type="Gene3D" id="1.10.10.2910">
    <property type="match status" value="1"/>
</dbReference>
<dbReference type="PANTHER" id="PTHR43236:SF1">
    <property type="entry name" value="BLL7220 PROTEIN"/>
    <property type="match status" value="1"/>
</dbReference>
<proteinExistence type="predicted"/>
<protein>
    <submittedName>
        <fullName evidence="2">ImmA/IrrE family metallo-endopeptidase</fullName>
    </submittedName>
</protein>
<dbReference type="EMBL" id="JAGGJA010000017">
    <property type="protein sequence ID" value="MCW9708844.1"/>
    <property type="molecule type" value="Genomic_DNA"/>
</dbReference>
<accession>A0ABT3PSK0</accession>
<keyword evidence="3" id="KW-1185">Reference proteome</keyword>
<reference evidence="2 3" key="1">
    <citation type="submission" date="2021-03" db="EMBL/GenBank/DDBJ databases">
        <title>Aliifodinibius sp. nov., a new bacterium isolated from saline soil.</title>
        <authorList>
            <person name="Galisteo C."/>
            <person name="De La Haba R."/>
            <person name="Sanchez-Porro C."/>
            <person name="Ventosa A."/>
        </authorList>
    </citation>
    <scope>NUCLEOTIDE SEQUENCE [LARGE SCALE GENOMIC DNA]</scope>
    <source>
        <strain evidence="2 3">1BSP15-2V2</strain>
    </source>
</reference>
<dbReference type="Pfam" id="PF06114">
    <property type="entry name" value="Peptidase_M78"/>
    <property type="match status" value="1"/>
</dbReference>
<dbReference type="InterPro" id="IPR052345">
    <property type="entry name" value="Rad_response_metalloprotease"/>
</dbReference>
<feature type="domain" description="IrrE N-terminal-like" evidence="1">
    <location>
        <begin position="58"/>
        <end position="161"/>
    </location>
</feature>
<sequence>MARTKKELIEKALFAALKERKKISGDHYKPFCLFDFIEKQDVQLKFTDISSLEGIYSKEPGPLILLNSLRPHGRQYFNCAHEYGHHVFEHGIELDEIIDSNSHFDPEEFLVDTFAGFLLMPKSAIRRAFNIRNIRFDEFNPVEFYKIASNIGVGYQTILFHLFRSLRLIEKSLYKKLSSVKVQEIKKEILGQSFPGELIYVDENWEGRPIDIQVNDILAIEGSYKIECNNVKRIDEVNGISIYKGVNTGIGRIRLQMQDKVHFLRVSRHQYVGINKYKHLETEI</sequence>
<evidence type="ECO:0000313" key="3">
    <source>
        <dbReference type="Proteomes" id="UP001207918"/>
    </source>
</evidence>